<reference evidence="5 6" key="1">
    <citation type="submission" date="2018-06" db="EMBL/GenBank/DDBJ databases">
        <title>Comparative genomics of Bradyrhizobium nodulating Arachidis hypogaea.</title>
        <authorList>
            <person name="Li Y."/>
        </authorList>
    </citation>
    <scope>NUCLEOTIDE SEQUENCE [LARGE SCALE GENOMIC DNA]</scope>
    <source>
        <strain evidence="5 6">CCBAU 051107</strain>
    </source>
</reference>
<keyword evidence="3" id="KW-0804">Transcription</keyword>
<gene>
    <name evidence="5" type="ORF">WN72_32610</name>
</gene>
<protein>
    <submittedName>
        <fullName evidence="5">AraC family transcriptional regulator</fullName>
    </submittedName>
</protein>
<dbReference type="Gene3D" id="1.10.10.60">
    <property type="entry name" value="Homeodomain-like"/>
    <property type="match status" value="1"/>
</dbReference>
<evidence type="ECO:0000313" key="6">
    <source>
        <dbReference type="Proteomes" id="UP000594015"/>
    </source>
</evidence>
<dbReference type="PRINTS" id="PR00032">
    <property type="entry name" value="HTHARAC"/>
</dbReference>
<proteinExistence type="predicted"/>
<dbReference type="Proteomes" id="UP000594015">
    <property type="component" value="Chromosome"/>
</dbReference>
<feature type="domain" description="HTH araC/xylS-type" evidence="4">
    <location>
        <begin position="272"/>
        <end position="373"/>
    </location>
</feature>
<dbReference type="SMART" id="SM00342">
    <property type="entry name" value="HTH_ARAC"/>
    <property type="match status" value="1"/>
</dbReference>
<organism evidence="5 6">
    <name type="scientific">Bradyrhizobium arachidis</name>
    <dbReference type="NCBI Taxonomy" id="858423"/>
    <lineage>
        <taxon>Bacteria</taxon>
        <taxon>Pseudomonadati</taxon>
        <taxon>Pseudomonadota</taxon>
        <taxon>Alphaproteobacteria</taxon>
        <taxon>Hyphomicrobiales</taxon>
        <taxon>Nitrobacteraceae</taxon>
        <taxon>Bradyrhizobium</taxon>
    </lineage>
</organism>
<dbReference type="PROSITE" id="PS00041">
    <property type="entry name" value="HTH_ARAC_FAMILY_1"/>
    <property type="match status" value="1"/>
</dbReference>
<evidence type="ECO:0000313" key="5">
    <source>
        <dbReference type="EMBL" id="QOZ70521.1"/>
    </source>
</evidence>
<dbReference type="Pfam" id="PF14525">
    <property type="entry name" value="AraC_binding_2"/>
    <property type="match status" value="1"/>
</dbReference>
<dbReference type="InterPro" id="IPR009057">
    <property type="entry name" value="Homeodomain-like_sf"/>
</dbReference>
<dbReference type="InterPro" id="IPR050204">
    <property type="entry name" value="AraC_XylS_family_regulators"/>
</dbReference>
<dbReference type="InterPro" id="IPR035418">
    <property type="entry name" value="AraC-bd_2"/>
</dbReference>
<evidence type="ECO:0000256" key="1">
    <source>
        <dbReference type="ARBA" id="ARBA00023015"/>
    </source>
</evidence>
<dbReference type="GO" id="GO:0043565">
    <property type="term" value="F:sequence-specific DNA binding"/>
    <property type="evidence" value="ECO:0007669"/>
    <property type="project" value="InterPro"/>
</dbReference>
<keyword evidence="1" id="KW-0805">Transcription regulation</keyword>
<sequence>MRTSPDNDELARRLPAQWCIPTTRRKRRRLKNSVIGDIGSNRRTMDCNYSFMTPPKSRSTPVHVSTDEFPVQQRLAKWREIYGRSIANVDIEPIGDEPFHASVTFQSLPGIGIVSGSRSPAHYHLTRQHLAGARDGFGISVLISGASTTRQLGREIVGRPGTAVVISGTDPSVSTMHRMGQFLTIVLPRPELAVLLRDLDSAYARQIPAENGALRLLVQYVNTLHAAGPLDAPPLAHAVASHIIDLAALALGAEDDVAHEAEGRGLAAARLQAIKTDIRKNLGDQELSATTLALRHGVSPRYVHKLFERDGTGFSEFVLARRLDCAQQMLKDPSFATRTISAIAFECGFGDISYFNRTFRRAYNATPSDIRSAALRLR</sequence>
<dbReference type="InterPro" id="IPR020449">
    <property type="entry name" value="Tscrpt_reg_AraC-type_HTH"/>
</dbReference>
<evidence type="ECO:0000256" key="3">
    <source>
        <dbReference type="ARBA" id="ARBA00023163"/>
    </source>
</evidence>
<accession>A0AAE7NSH5</accession>
<dbReference type="SUPFAM" id="SSF46689">
    <property type="entry name" value="Homeodomain-like"/>
    <property type="match status" value="1"/>
</dbReference>
<dbReference type="GO" id="GO:0003700">
    <property type="term" value="F:DNA-binding transcription factor activity"/>
    <property type="evidence" value="ECO:0007669"/>
    <property type="project" value="InterPro"/>
</dbReference>
<dbReference type="KEGG" id="barh:WN72_32610"/>
<dbReference type="PANTHER" id="PTHR46796:SF6">
    <property type="entry name" value="ARAC SUBFAMILY"/>
    <property type="match status" value="1"/>
</dbReference>
<dbReference type="PANTHER" id="PTHR46796">
    <property type="entry name" value="HTH-TYPE TRANSCRIPTIONAL ACTIVATOR RHAS-RELATED"/>
    <property type="match status" value="1"/>
</dbReference>
<evidence type="ECO:0000259" key="4">
    <source>
        <dbReference type="PROSITE" id="PS01124"/>
    </source>
</evidence>
<dbReference type="AlphaFoldDB" id="A0AAE7NSH5"/>
<dbReference type="EMBL" id="CP030050">
    <property type="protein sequence ID" value="QOZ70521.1"/>
    <property type="molecule type" value="Genomic_DNA"/>
</dbReference>
<name>A0AAE7NSH5_9BRAD</name>
<dbReference type="PROSITE" id="PS01124">
    <property type="entry name" value="HTH_ARAC_FAMILY_2"/>
    <property type="match status" value="1"/>
</dbReference>
<dbReference type="InterPro" id="IPR018062">
    <property type="entry name" value="HTH_AraC-typ_CS"/>
</dbReference>
<evidence type="ECO:0000256" key="2">
    <source>
        <dbReference type="ARBA" id="ARBA00023125"/>
    </source>
</evidence>
<dbReference type="Pfam" id="PF12833">
    <property type="entry name" value="HTH_18"/>
    <property type="match status" value="1"/>
</dbReference>
<dbReference type="InterPro" id="IPR018060">
    <property type="entry name" value="HTH_AraC"/>
</dbReference>
<keyword evidence="2" id="KW-0238">DNA-binding</keyword>